<name>A0AAW0P8Z0_9GOBI</name>
<comment type="caution">
    <text evidence="1">The sequence shown here is derived from an EMBL/GenBank/DDBJ whole genome shotgun (WGS) entry which is preliminary data.</text>
</comment>
<dbReference type="Proteomes" id="UP001460270">
    <property type="component" value="Unassembled WGS sequence"/>
</dbReference>
<reference evidence="2" key="1">
    <citation type="submission" date="2024-04" db="EMBL/GenBank/DDBJ databases">
        <title>Salinicola lusitanus LLJ914,a marine bacterium isolated from the Okinawa Trough.</title>
        <authorList>
            <person name="Li J."/>
        </authorList>
    </citation>
    <scope>NUCLEOTIDE SEQUENCE [LARGE SCALE GENOMIC DNA]</scope>
</reference>
<gene>
    <name evidence="1" type="ORF">WMY93_013381</name>
</gene>
<accession>A0AAW0P8Z0</accession>
<evidence type="ECO:0000313" key="2">
    <source>
        <dbReference type="Proteomes" id="UP001460270"/>
    </source>
</evidence>
<proteinExistence type="predicted"/>
<keyword evidence="2" id="KW-1185">Reference proteome</keyword>
<evidence type="ECO:0000313" key="1">
    <source>
        <dbReference type="EMBL" id="KAK7913170.1"/>
    </source>
</evidence>
<protein>
    <submittedName>
        <fullName evidence="1">Uncharacterized protein</fullName>
    </submittedName>
</protein>
<organism evidence="1 2">
    <name type="scientific">Mugilogobius chulae</name>
    <name type="common">yellowstripe goby</name>
    <dbReference type="NCBI Taxonomy" id="88201"/>
    <lineage>
        <taxon>Eukaryota</taxon>
        <taxon>Metazoa</taxon>
        <taxon>Chordata</taxon>
        <taxon>Craniata</taxon>
        <taxon>Vertebrata</taxon>
        <taxon>Euteleostomi</taxon>
        <taxon>Actinopterygii</taxon>
        <taxon>Neopterygii</taxon>
        <taxon>Teleostei</taxon>
        <taxon>Neoteleostei</taxon>
        <taxon>Acanthomorphata</taxon>
        <taxon>Gobiaria</taxon>
        <taxon>Gobiiformes</taxon>
        <taxon>Gobioidei</taxon>
        <taxon>Gobiidae</taxon>
        <taxon>Gobionellinae</taxon>
        <taxon>Mugilogobius</taxon>
    </lineage>
</organism>
<dbReference type="AlphaFoldDB" id="A0AAW0P8Z0"/>
<sequence length="149" mass="16328">MFTTCSDLCIMEMSVSFPHFCPRSSVVLSLGTPEVPSPAASPTICQPVTTQASINQPHYFITDDFCVPYRARAAVAPLRHGARSESERGGGGECWAWEIRGLRLHRDDVREESVKVKGPVDPLQQSLQTAAEWSLQQLISEVLQATAGE</sequence>
<dbReference type="EMBL" id="JBBPFD010000009">
    <property type="protein sequence ID" value="KAK7913170.1"/>
    <property type="molecule type" value="Genomic_DNA"/>
</dbReference>